<evidence type="ECO:0000313" key="3">
    <source>
        <dbReference type="EMBL" id="KAJ6244637.1"/>
    </source>
</evidence>
<keyword evidence="2" id="KW-1133">Transmembrane helix</keyword>
<evidence type="ECO:0000313" key="4">
    <source>
        <dbReference type="Proteomes" id="UP001150062"/>
    </source>
</evidence>
<reference evidence="3" key="1">
    <citation type="submission" date="2022-08" db="EMBL/GenBank/DDBJ databases">
        <title>Novel sulfate-reducing endosymbionts in the free-living metamonad Anaeramoeba.</title>
        <authorList>
            <person name="Jerlstrom-Hultqvist J."/>
            <person name="Cepicka I."/>
            <person name="Gallot-Lavallee L."/>
            <person name="Salas-Leiva D."/>
            <person name="Curtis B.A."/>
            <person name="Zahonova K."/>
            <person name="Pipaliya S."/>
            <person name="Dacks J."/>
            <person name="Roger A.J."/>
        </authorList>
    </citation>
    <scope>NUCLEOTIDE SEQUENCE</scope>
    <source>
        <strain evidence="3">Schooner1</strain>
    </source>
</reference>
<keyword evidence="2" id="KW-0472">Membrane</keyword>
<feature type="region of interest" description="Disordered" evidence="1">
    <location>
        <begin position="1"/>
        <end position="21"/>
    </location>
</feature>
<evidence type="ECO:0000256" key="1">
    <source>
        <dbReference type="SAM" id="MobiDB-lite"/>
    </source>
</evidence>
<feature type="transmembrane region" description="Helical" evidence="2">
    <location>
        <begin position="281"/>
        <end position="302"/>
    </location>
</feature>
<sequence length="394" mass="45139">MSKKDYQTLEEENNSESQENELFQKVNLDENNIIYPNLDENNKVSRSGSGSGSGSESETESDSSPEKTLKELDGDDRNENNDVPDQNRDFIPQDPNEYFEWLKARAYTMEYGKWFKEAKAIYKDNWKPLTKIFLVIFLVLFFSSLFVGLITKALMGEEEVKHSEGSSEYRTYSKYWNGGSVIFLMIGLIGISFLSTYFVIGSFFICFKLIQNHLQPKKDDQIDDNENENANENGNERVDEKLKVKDVFAGFKYGNKTFWGVFGIICIDLLVSILFNLAFTVIFNLLAIYITVILTYSIPFYLQNNTHFSVKKSIKISRMLTHRNFVGVLCIHIIISFILFVGCLLFGVGVIAAAPIAFLFYIISYIGIFGNKDIPLSQDLIITDRKNQQEEIDL</sequence>
<feature type="transmembrane region" description="Helical" evidence="2">
    <location>
        <begin position="175"/>
        <end position="207"/>
    </location>
</feature>
<organism evidence="3 4">
    <name type="scientific">Anaeramoeba flamelloides</name>
    <dbReference type="NCBI Taxonomy" id="1746091"/>
    <lineage>
        <taxon>Eukaryota</taxon>
        <taxon>Metamonada</taxon>
        <taxon>Anaeramoebidae</taxon>
        <taxon>Anaeramoeba</taxon>
    </lineage>
</organism>
<name>A0ABQ8YJ74_9EUKA</name>
<feature type="region of interest" description="Disordered" evidence="1">
    <location>
        <begin position="33"/>
        <end position="92"/>
    </location>
</feature>
<feature type="transmembrane region" description="Helical" evidence="2">
    <location>
        <begin position="257"/>
        <end position="275"/>
    </location>
</feature>
<keyword evidence="4" id="KW-1185">Reference proteome</keyword>
<comment type="caution">
    <text evidence="3">The sequence shown here is derived from an EMBL/GenBank/DDBJ whole genome shotgun (WGS) entry which is preliminary data.</text>
</comment>
<feature type="compositionally biased region" description="Basic and acidic residues" evidence="1">
    <location>
        <begin position="64"/>
        <end position="88"/>
    </location>
</feature>
<keyword evidence="2" id="KW-0812">Transmembrane</keyword>
<dbReference type="EMBL" id="JAOAOG010000163">
    <property type="protein sequence ID" value="KAJ6244637.1"/>
    <property type="molecule type" value="Genomic_DNA"/>
</dbReference>
<feature type="transmembrane region" description="Helical" evidence="2">
    <location>
        <begin position="323"/>
        <end position="342"/>
    </location>
</feature>
<dbReference type="Proteomes" id="UP001150062">
    <property type="component" value="Unassembled WGS sequence"/>
</dbReference>
<protein>
    <submittedName>
        <fullName evidence="3">Membrane protein-related</fullName>
    </submittedName>
</protein>
<proteinExistence type="predicted"/>
<gene>
    <name evidence="3" type="ORF">M0813_21223</name>
</gene>
<feature type="transmembrane region" description="Helical" evidence="2">
    <location>
        <begin position="132"/>
        <end position="155"/>
    </location>
</feature>
<evidence type="ECO:0000256" key="2">
    <source>
        <dbReference type="SAM" id="Phobius"/>
    </source>
</evidence>
<feature type="transmembrane region" description="Helical" evidence="2">
    <location>
        <begin position="348"/>
        <end position="368"/>
    </location>
</feature>
<accession>A0ABQ8YJ74</accession>